<dbReference type="GO" id="GO:0031145">
    <property type="term" value="P:anaphase-promoting complex-dependent catabolic process"/>
    <property type="evidence" value="ECO:0007669"/>
    <property type="project" value="TreeGrafter"/>
</dbReference>
<evidence type="ECO:0000313" key="10">
    <source>
        <dbReference type="EMBL" id="KAK1606742.1"/>
    </source>
</evidence>
<evidence type="ECO:0000256" key="4">
    <source>
        <dbReference type="ARBA" id="ARBA00022737"/>
    </source>
</evidence>
<keyword evidence="3" id="KW-0132">Cell division</keyword>
<reference evidence="10" key="1">
    <citation type="submission" date="2023-07" db="EMBL/GenBank/DDBJ databases">
        <title>A chromosome-level genome assembly of Lolium multiflorum.</title>
        <authorList>
            <person name="Chen Y."/>
            <person name="Copetti D."/>
            <person name="Kolliker R."/>
            <person name="Studer B."/>
        </authorList>
    </citation>
    <scope>NUCLEOTIDE SEQUENCE</scope>
    <source>
        <strain evidence="10">02402/16</strain>
        <tissue evidence="10">Leaf</tissue>
    </source>
</reference>
<dbReference type="PROSITE" id="PS50082">
    <property type="entry name" value="WD_REPEATS_2"/>
    <property type="match status" value="3"/>
</dbReference>
<evidence type="ECO:0000256" key="7">
    <source>
        <dbReference type="PROSITE-ProRule" id="PRU00221"/>
    </source>
</evidence>
<keyword evidence="4" id="KW-0677">Repeat</keyword>
<dbReference type="GO" id="GO:1990757">
    <property type="term" value="F:ubiquitin ligase activator activity"/>
    <property type="evidence" value="ECO:0007669"/>
    <property type="project" value="TreeGrafter"/>
</dbReference>
<comment type="similarity">
    <text evidence="1">Belongs to the WD repeat CDC20/Fizzy family.</text>
</comment>
<dbReference type="InterPro" id="IPR033010">
    <property type="entry name" value="Cdc20/Fizzy"/>
</dbReference>
<dbReference type="GO" id="GO:0010997">
    <property type="term" value="F:anaphase-promoting complex binding"/>
    <property type="evidence" value="ECO:0007669"/>
    <property type="project" value="InterPro"/>
</dbReference>
<keyword evidence="2 7" id="KW-0853">WD repeat</keyword>
<dbReference type="PANTHER" id="PTHR19918:SF65">
    <property type="entry name" value="ANAPHASE-PROMOTING COMPLEX SUBUNIT 4-LIKE WD40 DOMAIN-CONTAINING PROTEIN"/>
    <property type="match status" value="1"/>
</dbReference>
<feature type="region of interest" description="Disordered" evidence="8">
    <location>
        <begin position="1"/>
        <end position="32"/>
    </location>
</feature>
<evidence type="ECO:0000256" key="8">
    <source>
        <dbReference type="SAM" id="MobiDB-lite"/>
    </source>
</evidence>
<organism evidence="10 11">
    <name type="scientific">Lolium multiflorum</name>
    <name type="common">Italian ryegrass</name>
    <name type="synonym">Lolium perenne subsp. multiflorum</name>
    <dbReference type="NCBI Taxonomy" id="4521"/>
    <lineage>
        <taxon>Eukaryota</taxon>
        <taxon>Viridiplantae</taxon>
        <taxon>Streptophyta</taxon>
        <taxon>Embryophyta</taxon>
        <taxon>Tracheophyta</taxon>
        <taxon>Spermatophyta</taxon>
        <taxon>Magnoliopsida</taxon>
        <taxon>Liliopsida</taxon>
        <taxon>Poales</taxon>
        <taxon>Poaceae</taxon>
        <taxon>BOP clade</taxon>
        <taxon>Pooideae</taxon>
        <taxon>Poodae</taxon>
        <taxon>Poeae</taxon>
        <taxon>Poeae Chloroplast Group 2 (Poeae type)</taxon>
        <taxon>Loliodinae</taxon>
        <taxon>Loliinae</taxon>
        <taxon>Lolium</taxon>
    </lineage>
</organism>
<protein>
    <recommendedName>
        <fullName evidence="9">CDC20/Fizzy WD40 domain-containing protein</fullName>
    </recommendedName>
</protein>
<dbReference type="PROSITE" id="PS00678">
    <property type="entry name" value="WD_REPEATS_1"/>
    <property type="match status" value="2"/>
</dbReference>
<evidence type="ECO:0000256" key="6">
    <source>
        <dbReference type="ARBA" id="ARBA00023306"/>
    </source>
</evidence>
<accession>A0AAD8QQC1</accession>
<dbReference type="InterPro" id="IPR056150">
    <property type="entry name" value="WD40_CDC20-Fz"/>
</dbReference>
<keyword evidence="6" id="KW-0131">Cell cycle</keyword>
<sequence>MTPVKTTPRAASRSPLREAGASPYMPSLRTTSRSPAIKCYGDRFIPCRGSEEDRDIARYLLTEKENAVTAPSPSKGAYRQLLAEKMLKNRTRIFSFRNKPPPGPDSLLADHAASSIHATPAKKRRHIPQTPDRILDAPDLADDYRVNLLDWGRRNVLSIALGNRICLLDVSNGSISELTTVHEDDGPVTSVSWAPDGRHIAVGLASSVVQLWDSTSSQLLRTLEGVHESGVGSLAWRDNKVLTSGDIYGKIVNNDMRIRNHAAQTYRGHTKEVCGLKWSGSGKQLASGGNDDLLFLWDVAMASSVQSPGHRTQWLHRLEDHSAAVRGLAWCPFQSNVLASGGGTDDRCIKFWNTQTGACLNSVDTGAQVCALLWSKNDRELLSSHGYDQNDLTLWKYPAMVKMAELTGHTSRVLFMSQSPDGCTVASAAPDERLCFWNVFGTNKDAVKTSHAGMFSSYNHLR</sequence>
<dbReference type="SMART" id="SM00320">
    <property type="entry name" value="WD40"/>
    <property type="match status" value="6"/>
</dbReference>
<name>A0AAD8QQC1_LOLMU</name>
<dbReference type="InterPro" id="IPR015943">
    <property type="entry name" value="WD40/YVTN_repeat-like_dom_sf"/>
</dbReference>
<feature type="repeat" description="WD" evidence="7">
    <location>
        <begin position="266"/>
        <end position="307"/>
    </location>
</feature>
<evidence type="ECO:0000313" key="11">
    <source>
        <dbReference type="Proteomes" id="UP001231189"/>
    </source>
</evidence>
<dbReference type="AlphaFoldDB" id="A0AAD8QQC1"/>
<feature type="repeat" description="WD" evidence="7">
    <location>
        <begin position="181"/>
        <end position="222"/>
    </location>
</feature>
<dbReference type="Gene3D" id="2.130.10.10">
    <property type="entry name" value="YVTN repeat-like/Quinoprotein amine dehydrogenase"/>
    <property type="match status" value="1"/>
</dbReference>
<dbReference type="PROSITE" id="PS50294">
    <property type="entry name" value="WD_REPEATS_REGION"/>
    <property type="match status" value="3"/>
</dbReference>
<feature type="domain" description="CDC20/Fizzy WD40" evidence="9">
    <location>
        <begin position="135"/>
        <end position="437"/>
    </location>
</feature>
<dbReference type="InterPro" id="IPR019775">
    <property type="entry name" value="WD40_repeat_CS"/>
</dbReference>
<evidence type="ECO:0000256" key="2">
    <source>
        <dbReference type="ARBA" id="ARBA00022574"/>
    </source>
</evidence>
<evidence type="ECO:0000259" key="9">
    <source>
        <dbReference type="Pfam" id="PF24807"/>
    </source>
</evidence>
<dbReference type="EMBL" id="JAUUTY010000007">
    <property type="protein sequence ID" value="KAK1606742.1"/>
    <property type="molecule type" value="Genomic_DNA"/>
</dbReference>
<proteinExistence type="inferred from homology"/>
<evidence type="ECO:0000256" key="5">
    <source>
        <dbReference type="ARBA" id="ARBA00022776"/>
    </source>
</evidence>
<dbReference type="InterPro" id="IPR001680">
    <property type="entry name" value="WD40_rpt"/>
</dbReference>
<feature type="repeat" description="WD" evidence="7">
    <location>
        <begin position="406"/>
        <end position="439"/>
    </location>
</feature>
<dbReference type="GO" id="GO:0005680">
    <property type="term" value="C:anaphase-promoting complex"/>
    <property type="evidence" value="ECO:0007669"/>
    <property type="project" value="TreeGrafter"/>
</dbReference>
<keyword evidence="11" id="KW-1185">Reference proteome</keyword>
<evidence type="ECO:0000256" key="1">
    <source>
        <dbReference type="ARBA" id="ARBA00006445"/>
    </source>
</evidence>
<dbReference type="SUPFAM" id="SSF50978">
    <property type="entry name" value="WD40 repeat-like"/>
    <property type="match status" value="1"/>
</dbReference>
<comment type="caution">
    <text evidence="10">The sequence shown here is derived from an EMBL/GenBank/DDBJ whole genome shotgun (WGS) entry which is preliminary data.</text>
</comment>
<dbReference type="PANTHER" id="PTHR19918">
    <property type="entry name" value="CELL DIVISION CYCLE 20 CDC20 FIZZY -RELATED"/>
    <property type="match status" value="1"/>
</dbReference>
<dbReference type="GO" id="GO:0051301">
    <property type="term" value="P:cell division"/>
    <property type="evidence" value="ECO:0007669"/>
    <property type="project" value="UniProtKB-KW"/>
</dbReference>
<keyword evidence="5" id="KW-0498">Mitosis</keyword>
<dbReference type="InterPro" id="IPR036322">
    <property type="entry name" value="WD40_repeat_dom_sf"/>
</dbReference>
<dbReference type="Pfam" id="PF24807">
    <property type="entry name" value="WD40_CDC20-Fz"/>
    <property type="match status" value="1"/>
</dbReference>
<gene>
    <name evidence="10" type="ORF">QYE76_030415</name>
</gene>
<evidence type="ECO:0000256" key="3">
    <source>
        <dbReference type="ARBA" id="ARBA00022618"/>
    </source>
</evidence>
<dbReference type="Proteomes" id="UP001231189">
    <property type="component" value="Unassembled WGS sequence"/>
</dbReference>
<dbReference type="GO" id="GO:1905786">
    <property type="term" value="P:positive regulation of anaphase-promoting complex-dependent catabolic process"/>
    <property type="evidence" value="ECO:0007669"/>
    <property type="project" value="TreeGrafter"/>
</dbReference>